<evidence type="ECO:0000256" key="8">
    <source>
        <dbReference type="ARBA" id="ARBA00024647"/>
    </source>
</evidence>
<gene>
    <name evidence="9 12" type="primary">mutS</name>
    <name evidence="12" type="ORF">E6K72_04310</name>
</gene>
<dbReference type="InterPro" id="IPR027417">
    <property type="entry name" value="P-loop_NTPase"/>
</dbReference>
<dbReference type="InterPro" id="IPR005748">
    <property type="entry name" value="DNA_mismatch_repair_MutS"/>
</dbReference>
<evidence type="ECO:0000256" key="2">
    <source>
        <dbReference type="ARBA" id="ARBA00021982"/>
    </source>
</evidence>
<feature type="binding site" evidence="9">
    <location>
        <begin position="631"/>
        <end position="638"/>
    </location>
    <ligand>
        <name>ATP</name>
        <dbReference type="ChEBI" id="CHEBI:30616"/>
    </ligand>
</feature>
<dbReference type="Pfam" id="PF00488">
    <property type="entry name" value="MutS_V"/>
    <property type="match status" value="1"/>
</dbReference>
<comment type="caution">
    <text evidence="12">The sequence shown here is derived from an EMBL/GenBank/DDBJ whole genome shotgun (WGS) entry which is preliminary data.</text>
</comment>
<dbReference type="SUPFAM" id="SSF53150">
    <property type="entry name" value="DNA repair protein MutS, domain II"/>
    <property type="match status" value="1"/>
</dbReference>
<dbReference type="AlphaFoldDB" id="A0A538SZM3"/>
<dbReference type="CDD" id="cd03284">
    <property type="entry name" value="ABC_MutS1"/>
    <property type="match status" value="1"/>
</dbReference>
<dbReference type="SMART" id="SM00533">
    <property type="entry name" value="MUTSd"/>
    <property type="match status" value="1"/>
</dbReference>
<keyword evidence="6 9" id="KW-0238">DNA-binding</keyword>
<dbReference type="HAMAP" id="MF_00096">
    <property type="entry name" value="MutS"/>
    <property type="match status" value="1"/>
</dbReference>
<dbReference type="Proteomes" id="UP000317716">
    <property type="component" value="Unassembled WGS sequence"/>
</dbReference>
<evidence type="ECO:0000256" key="7">
    <source>
        <dbReference type="ARBA" id="ARBA00023204"/>
    </source>
</evidence>
<organism evidence="12 13">
    <name type="scientific">Eiseniibacteriota bacterium</name>
    <dbReference type="NCBI Taxonomy" id="2212470"/>
    <lineage>
        <taxon>Bacteria</taxon>
        <taxon>Candidatus Eiseniibacteriota</taxon>
    </lineage>
</organism>
<dbReference type="Pfam" id="PF05192">
    <property type="entry name" value="MutS_III"/>
    <property type="match status" value="1"/>
</dbReference>
<sequence>MEQYARVKAEHPDAFLFFRLGDFYEMFFEDAVRGAQLLGLTLTSRNRQDPEPIPMCGVPWHQRDAYVARLLRLGHKVAICDQLEDPARAKGLVQRGVTEILTPGSITSDLFLDPAANNYLAAVWPEPEIAGLCLADASTGEVRLLELAWAEAADFMSRVRVAEWVMPAASDLDPALAERLERALRGLPGAMSPVPAERFRDASLPRGRWPKEIGGFEDMPAALAAAAGTLDYLDRMQGGRSRQLTRVERWREQDVLRYDAATERHLELFQPQPGGEPQHTLWHHLNQTVTGLGARRLRAWLARPLLSTRAIERRLDAVERWLAAGEKRAAFRERLRGFPDLERLAARVACARATPRDLGALRDALARLPALAESLAWMDGEAGSGMRAGAAADGVAAAAEGTAALAESRAALAGIPELEALLARALTPEPPPVSREGGVIRPGYDAHRDALDDLAHSGKRWVAELEGTERARTGITSLKVGFNRVFGYYLEVTRPHLAKVPPDYERRQTLTTAERFVTPDLKARESEILGAEEKLEAREHELFVELRERAAAFVAELQRAADALATLDAEAALAEAAARGGWVRPRIEDKDRLLLEAARHPVVERLLPRGEFVPNSVELDGRSRQILLVTGPNMGGKSTYLRQVALCVLLAQAGSFVPAERAEIGLVDRLFTRVGATDRLGARQSTFMVEMQDTADILRSATPRSLVLLDEVGRGTSTYDGLALAWAVTEFLHSAAGPRPRTLFATHYHELTQLAETLPRLRNVQVTVKEWGDQVLFLHRIADGAADRSYGIHVARLAGLPMAVIERAREVLRELESERTVEHLEARRGRASGGAAREAAASQQTFFAEPTHPLLDELRALDPEALTPLEALKRLAEWKKTLGDT</sequence>
<dbReference type="GO" id="GO:0030983">
    <property type="term" value="F:mismatched DNA binding"/>
    <property type="evidence" value="ECO:0007669"/>
    <property type="project" value="InterPro"/>
</dbReference>
<dbReference type="InterPro" id="IPR007861">
    <property type="entry name" value="DNA_mismatch_repair_MutS_clamp"/>
</dbReference>
<dbReference type="Gene3D" id="1.10.1420.10">
    <property type="match status" value="2"/>
</dbReference>
<feature type="domain" description="DNA mismatch repair proteins mutS family" evidence="11">
    <location>
        <begin position="705"/>
        <end position="721"/>
    </location>
</feature>
<dbReference type="Gene3D" id="3.40.50.300">
    <property type="entry name" value="P-loop containing nucleotide triphosphate hydrolases"/>
    <property type="match status" value="1"/>
</dbReference>
<dbReference type="InterPro" id="IPR000432">
    <property type="entry name" value="DNA_mismatch_repair_MutS_C"/>
</dbReference>
<dbReference type="GO" id="GO:0003684">
    <property type="term" value="F:damaged DNA binding"/>
    <property type="evidence" value="ECO:0007669"/>
    <property type="project" value="UniProtKB-UniRule"/>
</dbReference>
<comment type="similarity">
    <text evidence="1 9">Belongs to the DNA mismatch repair MutS family.</text>
</comment>
<dbReference type="FunFam" id="3.40.50.300:FF:000870">
    <property type="entry name" value="MutS protein homolog 4"/>
    <property type="match status" value="1"/>
</dbReference>
<dbReference type="PANTHER" id="PTHR11361:SF34">
    <property type="entry name" value="DNA MISMATCH REPAIR PROTEIN MSH1, MITOCHONDRIAL"/>
    <property type="match status" value="1"/>
</dbReference>
<comment type="function">
    <text evidence="8 9">This protein is involved in the repair of mismatches in DNA. It is possible that it carries out the mismatch recognition step. This protein has a weak ATPase activity.</text>
</comment>
<evidence type="ECO:0000256" key="3">
    <source>
        <dbReference type="ARBA" id="ARBA00022741"/>
    </source>
</evidence>
<dbReference type="EMBL" id="VBOS01000149">
    <property type="protein sequence ID" value="TMQ56812.1"/>
    <property type="molecule type" value="Genomic_DNA"/>
</dbReference>
<dbReference type="Pfam" id="PF01624">
    <property type="entry name" value="MutS_I"/>
    <property type="match status" value="1"/>
</dbReference>
<dbReference type="InterPro" id="IPR045076">
    <property type="entry name" value="MutS"/>
</dbReference>
<dbReference type="InterPro" id="IPR017261">
    <property type="entry name" value="DNA_mismatch_repair_MutS/MSH"/>
</dbReference>
<dbReference type="SUPFAM" id="SSF48334">
    <property type="entry name" value="DNA repair protein MutS, domain III"/>
    <property type="match status" value="1"/>
</dbReference>
<dbReference type="Gene3D" id="3.30.420.110">
    <property type="entry name" value="MutS, connector domain"/>
    <property type="match status" value="1"/>
</dbReference>
<dbReference type="PROSITE" id="PS00486">
    <property type="entry name" value="DNA_MISMATCH_REPAIR_2"/>
    <property type="match status" value="1"/>
</dbReference>
<evidence type="ECO:0000256" key="9">
    <source>
        <dbReference type="HAMAP-Rule" id="MF_00096"/>
    </source>
</evidence>
<dbReference type="Pfam" id="PF05190">
    <property type="entry name" value="MutS_IV"/>
    <property type="match status" value="1"/>
</dbReference>
<dbReference type="SMART" id="SM00534">
    <property type="entry name" value="MUTSac"/>
    <property type="match status" value="1"/>
</dbReference>
<dbReference type="InterPro" id="IPR007695">
    <property type="entry name" value="DNA_mismatch_repair_MutS-lik_N"/>
</dbReference>
<evidence type="ECO:0000313" key="12">
    <source>
        <dbReference type="EMBL" id="TMQ56812.1"/>
    </source>
</evidence>
<evidence type="ECO:0000256" key="5">
    <source>
        <dbReference type="ARBA" id="ARBA00022840"/>
    </source>
</evidence>
<reference evidence="12 13" key="1">
    <citation type="journal article" date="2019" name="Nat. Microbiol.">
        <title>Mediterranean grassland soil C-N compound turnover is dependent on rainfall and depth, and is mediated by genomically divergent microorganisms.</title>
        <authorList>
            <person name="Diamond S."/>
            <person name="Andeer P.F."/>
            <person name="Li Z."/>
            <person name="Crits-Christoph A."/>
            <person name="Burstein D."/>
            <person name="Anantharaman K."/>
            <person name="Lane K.R."/>
            <person name="Thomas B.C."/>
            <person name="Pan C."/>
            <person name="Northen T.R."/>
            <person name="Banfield J.F."/>
        </authorList>
    </citation>
    <scope>NUCLEOTIDE SEQUENCE [LARGE SCALE GENOMIC DNA]</scope>
    <source>
        <strain evidence="12">WS_2</strain>
    </source>
</reference>
<dbReference type="SUPFAM" id="SSF52540">
    <property type="entry name" value="P-loop containing nucleoside triphosphate hydrolases"/>
    <property type="match status" value="1"/>
</dbReference>
<evidence type="ECO:0000313" key="13">
    <source>
        <dbReference type="Proteomes" id="UP000317716"/>
    </source>
</evidence>
<dbReference type="InterPro" id="IPR036678">
    <property type="entry name" value="MutS_con_dom_sf"/>
</dbReference>
<evidence type="ECO:0000256" key="4">
    <source>
        <dbReference type="ARBA" id="ARBA00022763"/>
    </source>
</evidence>
<dbReference type="Gene3D" id="3.40.1170.10">
    <property type="entry name" value="DNA repair protein MutS, domain I"/>
    <property type="match status" value="1"/>
</dbReference>
<evidence type="ECO:0000259" key="11">
    <source>
        <dbReference type="PROSITE" id="PS00486"/>
    </source>
</evidence>
<dbReference type="GO" id="GO:0140664">
    <property type="term" value="F:ATP-dependent DNA damage sensor activity"/>
    <property type="evidence" value="ECO:0007669"/>
    <property type="project" value="InterPro"/>
</dbReference>
<keyword evidence="10" id="KW-0175">Coiled coil</keyword>
<evidence type="ECO:0000256" key="6">
    <source>
        <dbReference type="ARBA" id="ARBA00023125"/>
    </source>
</evidence>
<dbReference type="PIRSF" id="PIRSF037677">
    <property type="entry name" value="DNA_mis_repair_Msh6"/>
    <property type="match status" value="1"/>
</dbReference>
<evidence type="ECO:0000256" key="1">
    <source>
        <dbReference type="ARBA" id="ARBA00006271"/>
    </source>
</evidence>
<dbReference type="InterPro" id="IPR007696">
    <property type="entry name" value="DNA_mismatch_repair_MutS_core"/>
</dbReference>
<dbReference type="GO" id="GO:0006298">
    <property type="term" value="P:mismatch repair"/>
    <property type="evidence" value="ECO:0007669"/>
    <property type="project" value="UniProtKB-UniRule"/>
</dbReference>
<accession>A0A538SZM3</accession>
<feature type="coiled-coil region" evidence="10">
    <location>
        <begin position="521"/>
        <end position="577"/>
    </location>
</feature>
<dbReference type="InterPro" id="IPR036187">
    <property type="entry name" value="DNA_mismatch_repair_MutS_sf"/>
</dbReference>
<name>A0A538SZM3_UNCEI</name>
<dbReference type="GO" id="GO:0005829">
    <property type="term" value="C:cytosol"/>
    <property type="evidence" value="ECO:0007669"/>
    <property type="project" value="TreeGrafter"/>
</dbReference>
<protein>
    <recommendedName>
        <fullName evidence="2 9">DNA mismatch repair protein MutS</fullName>
    </recommendedName>
</protein>
<dbReference type="FunFam" id="3.40.1170.10:FF:000001">
    <property type="entry name" value="DNA mismatch repair protein MutS"/>
    <property type="match status" value="1"/>
</dbReference>
<dbReference type="InterPro" id="IPR016151">
    <property type="entry name" value="DNA_mismatch_repair_MutS_N"/>
</dbReference>
<evidence type="ECO:0000256" key="10">
    <source>
        <dbReference type="SAM" id="Coils"/>
    </source>
</evidence>
<proteinExistence type="inferred from homology"/>
<dbReference type="NCBIfam" id="NF003810">
    <property type="entry name" value="PRK05399.1"/>
    <property type="match status" value="1"/>
</dbReference>
<dbReference type="NCBIfam" id="TIGR01070">
    <property type="entry name" value="mutS1"/>
    <property type="match status" value="1"/>
</dbReference>
<keyword evidence="3 9" id="KW-0547">Nucleotide-binding</keyword>
<dbReference type="PANTHER" id="PTHR11361">
    <property type="entry name" value="DNA MISMATCH REPAIR PROTEIN MUTS FAMILY MEMBER"/>
    <property type="match status" value="1"/>
</dbReference>
<keyword evidence="4 9" id="KW-0227">DNA damage</keyword>
<keyword evidence="7 9" id="KW-0234">DNA repair</keyword>
<dbReference type="SUPFAM" id="SSF55271">
    <property type="entry name" value="DNA repair protein MutS, domain I"/>
    <property type="match status" value="1"/>
</dbReference>
<keyword evidence="5 9" id="KW-0067">ATP-binding</keyword>
<dbReference type="GO" id="GO:0005524">
    <property type="term" value="F:ATP binding"/>
    <property type="evidence" value="ECO:0007669"/>
    <property type="project" value="UniProtKB-UniRule"/>
</dbReference>